<dbReference type="RefSeq" id="WP_215242298.1">
    <property type="nucleotide sequence ID" value="NZ_CAJRAF010000004.1"/>
</dbReference>
<accession>A0A916N8U2</accession>
<feature type="chain" id="PRO_5037823789" description="DUF4833 domain-containing protein" evidence="1">
    <location>
        <begin position="24"/>
        <end position="197"/>
    </location>
</feature>
<evidence type="ECO:0000313" key="4">
    <source>
        <dbReference type="Proteomes" id="UP000680038"/>
    </source>
</evidence>
<organism evidence="3 4">
    <name type="scientific">Dyadobacter helix</name>
    <dbReference type="NCBI Taxonomy" id="2822344"/>
    <lineage>
        <taxon>Bacteria</taxon>
        <taxon>Pseudomonadati</taxon>
        <taxon>Bacteroidota</taxon>
        <taxon>Cytophagia</taxon>
        <taxon>Cytophagales</taxon>
        <taxon>Spirosomataceae</taxon>
        <taxon>Dyadobacter</taxon>
    </lineage>
</organism>
<evidence type="ECO:0000259" key="2">
    <source>
        <dbReference type="Pfam" id="PF16117"/>
    </source>
</evidence>
<protein>
    <recommendedName>
        <fullName evidence="2">DUF4833 domain-containing protein</fullName>
    </recommendedName>
</protein>
<proteinExistence type="predicted"/>
<dbReference type="AlphaFoldDB" id="A0A916N8U2"/>
<feature type="domain" description="DUF4833" evidence="2">
    <location>
        <begin position="53"/>
        <end position="194"/>
    </location>
</feature>
<dbReference type="Proteomes" id="UP000680038">
    <property type="component" value="Unassembled WGS sequence"/>
</dbReference>
<keyword evidence="4" id="KW-1185">Reference proteome</keyword>
<evidence type="ECO:0000313" key="3">
    <source>
        <dbReference type="EMBL" id="CAG5018389.1"/>
    </source>
</evidence>
<feature type="signal peptide" evidence="1">
    <location>
        <begin position="1"/>
        <end position="23"/>
    </location>
</feature>
<reference evidence="3" key="1">
    <citation type="submission" date="2021-04" db="EMBL/GenBank/DDBJ databases">
        <authorList>
            <person name="Rodrigo-Torres L."/>
            <person name="Arahal R. D."/>
            <person name="Lucena T."/>
        </authorList>
    </citation>
    <scope>NUCLEOTIDE SEQUENCE</scope>
    <source>
        <strain evidence="3">CECT 9275</strain>
    </source>
</reference>
<comment type="caution">
    <text evidence="3">The sequence shown here is derived from an EMBL/GenBank/DDBJ whole genome shotgun (WGS) entry which is preliminary data.</text>
</comment>
<gene>
    <name evidence="3" type="ORF">DYBT9275_05991</name>
</gene>
<evidence type="ECO:0000256" key="1">
    <source>
        <dbReference type="SAM" id="SignalP"/>
    </source>
</evidence>
<name>A0A916N8U2_9BACT</name>
<dbReference type="Pfam" id="PF16117">
    <property type="entry name" value="DUF4833"/>
    <property type="match status" value="1"/>
</dbReference>
<keyword evidence="1" id="KW-0732">Signal</keyword>
<sequence>MFSLKIISRFITIAYLLACPLFAVGQTAPRSARKLVKENSTFPVPSEKPDMLFYLQRSLDFNSVIYEANYVESRGGQRKLNADDPVNIYWLMDDKEGSTKPLSKVQRLGYGIRPADAEGDVVPIRLVAYQEMGIFLKPWPKEDRYRAHIMLGGRDVVLSRVFINIDGGTKLKPNVTYIEITGTDSLTGKGILHRFKP</sequence>
<dbReference type="EMBL" id="CAJRAF010000004">
    <property type="protein sequence ID" value="CAG5018389.1"/>
    <property type="molecule type" value="Genomic_DNA"/>
</dbReference>
<dbReference type="InterPro" id="IPR032269">
    <property type="entry name" value="DUF4833"/>
</dbReference>